<organism evidence="13">
    <name type="scientific">Anisakis simplex</name>
    <name type="common">Herring worm</name>
    <dbReference type="NCBI Taxonomy" id="6269"/>
    <lineage>
        <taxon>Eukaryota</taxon>
        <taxon>Metazoa</taxon>
        <taxon>Ecdysozoa</taxon>
        <taxon>Nematoda</taxon>
        <taxon>Chromadorea</taxon>
        <taxon>Rhabditida</taxon>
        <taxon>Spirurina</taxon>
        <taxon>Ascaridomorpha</taxon>
        <taxon>Ascaridoidea</taxon>
        <taxon>Anisakidae</taxon>
        <taxon>Anisakis</taxon>
        <taxon>Anisakis simplex complex</taxon>
    </lineage>
</organism>
<evidence type="ECO:0000256" key="6">
    <source>
        <dbReference type="ARBA" id="ARBA00022974"/>
    </source>
</evidence>
<dbReference type="WBParaSite" id="ASIM_0001437101-mRNA-1">
    <property type="protein sequence ID" value="ASIM_0001437101-mRNA-1"/>
    <property type="gene ID" value="ASIM_0001437101"/>
</dbReference>
<evidence type="ECO:0000256" key="3">
    <source>
        <dbReference type="ARBA" id="ARBA00022475"/>
    </source>
</evidence>
<comment type="similarity">
    <text evidence="2">Belongs to the glypican family.</text>
</comment>
<dbReference type="AlphaFoldDB" id="A0A0M3K0M9"/>
<evidence type="ECO:0000256" key="9">
    <source>
        <dbReference type="ARBA" id="ARBA00023207"/>
    </source>
</evidence>
<dbReference type="GO" id="GO:0009966">
    <property type="term" value="P:regulation of signal transduction"/>
    <property type="evidence" value="ECO:0007669"/>
    <property type="project" value="InterPro"/>
</dbReference>
<keyword evidence="10" id="KW-0449">Lipoprotein</keyword>
<proteinExistence type="inferred from homology"/>
<keyword evidence="9" id="KW-0357">Heparan sulfate</keyword>
<accession>A0A0M3K0M9</accession>
<keyword evidence="5" id="KW-0732">Signal</keyword>
<evidence type="ECO:0000256" key="5">
    <source>
        <dbReference type="ARBA" id="ARBA00022729"/>
    </source>
</evidence>
<evidence type="ECO:0000313" key="11">
    <source>
        <dbReference type="EMBL" id="VDK50612.1"/>
    </source>
</evidence>
<keyword evidence="12" id="KW-1185">Reference proteome</keyword>
<evidence type="ECO:0000256" key="10">
    <source>
        <dbReference type="ARBA" id="ARBA00023288"/>
    </source>
</evidence>
<evidence type="ECO:0000256" key="1">
    <source>
        <dbReference type="ARBA" id="ARBA00004609"/>
    </source>
</evidence>
<dbReference type="Proteomes" id="UP000267096">
    <property type="component" value="Unassembled WGS sequence"/>
</dbReference>
<reference evidence="11 12" key="2">
    <citation type="submission" date="2018-11" db="EMBL/GenBank/DDBJ databases">
        <authorList>
            <consortium name="Pathogen Informatics"/>
        </authorList>
    </citation>
    <scope>NUCLEOTIDE SEQUENCE [LARGE SCALE GENOMIC DNA]</scope>
</reference>
<keyword evidence="3" id="KW-1003">Cell membrane</keyword>
<dbReference type="Pfam" id="PF01153">
    <property type="entry name" value="Glypican"/>
    <property type="match status" value="1"/>
</dbReference>
<keyword evidence="6" id="KW-0654">Proteoglycan</keyword>
<sequence length="361" mass="41207">MRSQVERCECSRDTVSLKRDEEHVRLLLRVSSMPLISTLQNMAHQANAEINYLVQRSKYNLYEEMQSEFPRLLSQPSVGDSIEELFQKLRNQLFVSTDLSPLRIEKEIQKAIQSFFMQLLAPTFICATTTTTESVTQSYANCLRNNAPSWKIFYGSEQNELIAKLQRAILNYRIIEKTIDKLHRSVVEMETMNTSCIAGFTAAVYCDLDCSDLKRTSLPIRYCNDACINAVYNCLGDSVQHWNSFVTILRKLSVDFDYGFSQLEKEIINSVSYAFQIQAPSIARVVLKKCIALLSNQSTSAPLTVTDHYFSHPPAIEMKLISTIRKFTSYIGWWEKFAANLCADASRSSVCWNGTILISRL</sequence>
<dbReference type="InterPro" id="IPR001863">
    <property type="entry name" value="Glypican"/>
</dbReference>
<dbReference type="OrthoDB" id="5803439at2759"/>
<dbReference type="GO" id="GO:0005886">
    <property type="term" value="C:plasma membrane"/>
    <property type="evidence" value="ECO:0007669"/>
    <property type="project" value="UniProtKB-SubCell"/>
</dbReference>
<reference evidence="13" key="1">
    <citation type="submission" date="2017-02" db="UniProtKB">
        <authorList>
            <consortium name="WormBaseParasite"/>
        </authorList>
    </citation>
    <scope>IDENTIFICATION</scope>
</reference>
<evidence type="ECO:0000313" key="12">
    <source>
        <dbReference type="Proteomes" id="UP000267096"/>
    </source>
</evidence>
<evidence type="ECO:0000256" key="4">
    <source>
        <dbReference type="ARBA" id="ARBA00022622"/>
    </source>
</evidence>
<dbReference type="EMBL" id="UYRR01031503">
    <property type="protein sequence ID" value="VDK50612.1"/>
    <property type="molecule type" value="Genomic_DNA"/>
</dbReference>
<comment type="subcellular location">
    <subcellularLocation>
        <location evidence="1">Cell membrane</location>
        <topology evidence="1">Lipid-anchor</topology>
        <topology evidence="1">GPI-anchor</topology>
    </subcellularLocation>
</comment>
<evidence type="ECO:0000313" key="13">
    <source>
        <dbReference type="WBParaSite" id="ASIM_0001437101-mRNA-1"/>
    </source>
</evidence>
<name>A0A0M3K0M9_ANISI</name>
<dbReference type="GO" id="GO:0098552">
    <property type="term" value="C:side of membrane"/>
    <property type="evidence" value="ECO:0007669"/>
    <property type="project" value="UniProtKB-KW"/>
</dbReference>
<evidence type="ECO:0000256" key="2">
    <source>
        <dbReference type="ARBA" id="ARBA00010260"/>
    </source>
</evidence>
<evidence type="ECO:0000256" key="8">
    <source>
        <dbReference type="ARBA" id="ARBA00023180"/>
    </source>
</evidence>
<keyword evidence="4" id="KW-0336">GPI-anchor</keyword>
<keyword evidence="7" id="KW-0472">Membrane</keyword>
<gene>
    <name evidence="11" type="ORF">ASIM_LOCUS13798</name>
</gene>
<protein>
    <submittedName>
        <fullName evidence="11 13">Uncharacterized protein</fullName>
    </submittedName>
</protein>
<keyword evidence="8" id="KW-0325">Glycoprotein</keyword>
<evidence type="ECO:0000256" key="7">
    <source>
        <dbReference type="ARBA" id="ARBA00023136"/>
    </source>
</evidence>